<reference evidence="2" key="1">
    <citation type="submission" date="2011-06" db="EMBL/GenBank/DDBJ databases">
        <title>Complete genome sequence of Paenibacillus mucilaginosus KNP414.</title>
        <authorList>
            <person name="Wang J."/>
            <person name="Hu S."/>
            <person name="Hu X."/>
            <person name="Zhang B."/>
            <person name="Dong D."/>
            <person name="Zhang S."/>
            <person name="Zhao K."/>
            <person name="Wu D."/>
        </authorList>
    </citation>
    <scope>NUCLEOTIDE SEQUENCE [LARGE SCALE GENOMIC DNA]</scope>
    <source>
        <strain evidence="2">KNP414</strain>
    </source>
</reference>
<gene>
    <name evidence="1" type="ordered locus">KNP414_04177</name>
</gene>
<sequence>MGRPPFFLEPGTGPFTTQYEQVERGVSLKPGVSMYRRLGREA</sequence>
<dbReference type="EMBL" id="CP002869">
    <property type="protein sequence ID" value="AEI42709.1"/>
    <property type="molecule type" value="Genomic_DNA"/>
</dbReference>
<dbReference type="KEGG" id="pms:KNP414_04177"/>
<evidence type="ECO:0000313" key="2">
    <source>
        <dbReference type="Proteomes" id="UP000006620"/>
    </source>
</evidence>
<organism evidence="1 2">
    <name type="scientific">Paenibacillus mucilaginosus (strain KNP414)</name>
    <dbReference type="NCBI Taxonomy" id="1036673"/>
    <lineage>
        <taxon>Bacteria</taxon>
        <taxon>Bacillati</taxon>
        <taxon>Bacillota</taxon>
        <taxon>Bacilli</taxon>
        <taxon>Bacillales</taxon>
        <taxon>Paenibacillaceae</taxon>
        <taxon>Paenibacillus</taxon>
    </lineage>
</organism>
<name>F8FFT2_PAEMK</name>
<proteinExistence type="predicted"/>
<dbReference type="Proteomes" id="UP000006620">
    <property type="component" value="Chromosome"/>
</dbReference>
<protein>
    <submittedName>
        <fullName evidence="1">Uncharacterized protein</fullName>
    </submittedName>
</protein>
<reference evidence="1 2" key="2">
    <citation type="journal article" date="2013" name="Genome Announc.">
        <title>Genome Sequence of Growth-Improving Paenibacillus mucilaginosus Strain KNP414.</title>
        <authorList>
            <person name="Lu J.J."/>
            <person name="Wang J.F."/>
            <person name="Hu X.F."/>
        </authorList>
    </citation>
    <scope>NUCLEOTIDE SEQUENCE [LARGE SCALE GENOMIC DNA]</scope>
    <source>
        <strain evidence="1 2">KNP414</strain>
    </source>
</reference>
<dbReference type="AlphaFoldDB" id="F8FFT2"/>
<accession>F8FFT2</accession>
<dbReference type="HOGENOM" id="CLU_3255061_0_0_9"/>
<evidence type="ECO:0000313" key="1">
    <source>
        <dbReference type="EMBL" id="AEI42709.1"/>
    </source>
</evidence>